<keyword evidence="5" id="KW-1185">Reference proteome</keyword>
<feature type="compositionally biased region" description="Low complexity" evidence="1">
    <location>
        <begin position="667"/>
        <end position="679"/>
    </location>
</feature>
<dbReference type="EMBL" id="UYRR01031014">
    <property type="protein sequence ID" value="VDK43497.1"/>
    <property type="molecule type" value="Genomic_DNA"/>
</dbReference>
<proteinExistence type="predicted"/>
<feature type="region of interest" description="Disordered" evidence="1">
    <location>
        <begin position="648"/>
        <end position="714"/>
    </location>
</feature>
<accession>A0A0M3JT22</accession>
<gene>
    <name evidence="4" type="ORF">ASIM_LOCUS10711</name>
</gene>
<feature type="domain" description="Abnormal cell migration protein 18-like fibronectin type I" evidence="3">
    <location>
        <begin position="516"/>
        <end position="558"/>
    </location>
</feature>
<dbReference type="InterPro" id="IPR055119">
    <property type="entry name" value="Mig18_Fn1"/>
</dbReference>
<dbReference type="Pfam" id="PF23003">
    <property type="entry name" value="Fn1_2"/>
    <property type="match status" value="3"/>
</dbReference>
<organism evidence="6">
    <name type="scientific">Anisakis simplex</name>
    <name type="common">Herring worm</name>
    <dbReference type="NCBI Taxonomy" id="6269"/>
    <lineage>
        <taxon>Eukaryota</taxon>
        <taxon>Metazoa</taxon>
        <taxon>Ecdysozoa</taxon>
        <taxon>Nematoda</taxon>
        <taxon>Chromadorea</taxon>
        <taxon>Rhabditida</taxon>
        <taxon>Spirurina</taxon>
        <taxon>Ascaridomorpha</taxon>
        <taxon>Ascaridoidea</taxon>
        <taxon>Anisakidae</taxon>
        <taxon>Anisakis</taxon>
        <taxon>Anisakis simplex complex</taxon>
    </lineage>
</organism>
<evidence type="ECO:0000313" key="6">
    <source>
        <dbReference type="WBParaSite" id="ASIM_0001115301-mRNA-1"/>
    </source>
</evidence>
<name>A0A0M3JT22_ANISI</name>
<dbReference type="WBParaSite" id="ASIM_0001115301-mRNA-1">
    <property type="protein sequence ID" value="ASIM_0001115301-mRNA-1"/>
    <property type="gene ID" value="ASIM_0001115301"/>
</dbReference>
<evidence type="ECO:0000256" key="1">
    <source>
        <dbReference type="SAM" id="MobiDB-lite"/>
    </source>
</evidence>
<feature type="signal peptide" evidence="2">
    <location>
        <begin position="1"/>
        <end position="17"/>
    </location>
</feature>
<dbReference type="PANTHER" id="PTHR35572">
    <property type="entry name" value="PROTEIN CBG04538-RELATED"/>
    <property type="match status" value="1"/>
</dbReference>
<protein>
    <recommendedName>
        <fullName evidence="3">Abnormal cell migration protein 18-like fibronectin type I domain-containing protein</fullName>
    </recommendedName>
</protein>
<dbReference type="Proteomes" id="UP000267096">
    <property type="component" value="Unassembled WGS sequence"/>
</dbReference>
<reference evidence="6" key="1">
    <citation type="submission" date="2017-02" db="UniProtKB">
        <authorList>
            <consortium name="WormBaseParasite"/>
        </authorList>
    </citation>
    <scope>IDENTIFICATION</scope>
</reference>
<feature type="chain" id="PRO_5043120995" description="Abnormal cell migration protein 18-like fibronectin type I domain-containing protein" evidence="2">
    <location>
        <begin position="18"/>
        <end position="842"/>
    </location>
</feature>
<dbReference type="InterPro" id="IPR040282">
    <property type="entry name" value="Mig-18-like"/>
</dbReference>
<evidence type="ECO:0000259" key="3">
    <source>
        <dbReference type="Pfam" id="PF23003"/>
    </source>
</evidence>
<reference evidence="4 5" key="2">
    <citation type="submission" date="2018-11" db="EMBL/GenBank/DDBJ databases">
        <authorList>
            <consortium name="Pathogen Informatics"/>
        </authorList>
    </citation>
    <scope>NUCLEOTIDE SEQUENCE [LARGE SCALE GENOMIC DNA]</scope>
</reference>
<feature type="domain" description="Abnormal cell migration protein 18-like fibronectin type I" evidence="3">
    <location>
        <begin position="32"/>
        <end position="98"/>
    </location>
</feature>
<evidence type="ECO:0000313" key="5">
    <source>
        <dbReference type="Proteomes" id="UP000267096"/>
    </source>
</evidence>
<feature type="domain" description="Abnormal cell migration protein 18-like fibronectin type I" evidence="3">
    <location>
        <begin position="339"/>
        <end position="396"/>
    </location>
</feature>
<sequence>MYLLWLVLSITAAVSETAQFANWIDADGNVFQGCISDDVVHKVGDIFLAGTSLRFRKECMANGEARVIGCNTADNIAVNLGQTIIQKDGSIFECFQDNGFYQYQVLYKCFVANHAVSVGDSYEIGDLRGTCVQYDNGSIAWKYTGCRINGPNLWLGVGETVEIQGALLQCTETGITEVAQQQRKCQETKDYFDSSIFYKCIEGELPQPQGCSPYENDTIVMNFGDTIQLGGAYVYLCAMIDAYPAFSRIRCLDFNGEEMKEGETRSASDGSRIECRLSDKGIIGRFLFSSNRLINYEVGYKWIESNVVYEMRKVVNELIPTPIGVPKGSCSVSGDTSVTIKLGEVKDIGHMRYECKKQQTWVAMIIRGCITDGGEFFEIGDTIKMKHNTFVSCIKEGPIVYYVKGKKNSCQRPDGQPGVIALGQKFVDEESGIVYECTPTRMNNQMVFLNVSGCQLTSGQRIGFGEFMRYSAETTYKCVLLFNGEARLQVLRDEGCLIREKEIAVATTLLCRGDPFVCTESDGYIRLPKTGCMIGERPLELGEKYEQDGITFICDVRYVNGSSTESYTRLYGCKDQNGMLRLANEPYYDEEQQMMCAFCNYKYQICSVESRNTAVIQGIFNSFKIKIAETIRFNLNTDDPFKWPWPKQINGEPLPRAPDGEPWPTAPNGGPLENGPNNLKWPQGPDRKPLPVAPDGRPWPVGPNNNLSPSGPGVPPWPVGWPKIPENMTIDLGPFSLRWPIVKNGMPQPRGPDGEIWPLGPDGIPIPTSPDGTEWPKGIDNLPLPIAPDGRPWPISVSGILSPSGPGIAPWPVGWPRMPEAPSGPINMPFPHMPFPHMPHMP</sequence>
<dbReference type="AlphaFoldDB" id="A0A0M3JT22"/>
<evidence type="ECO:0000313" key="4">
    <source>
        <dbReference type="EMBL" id="VDK43497.1"/>
    </source>
</evidence>
<dbReference type="OrthoDB" id="5780467at2759"/>
<keyword evidence="2" id="KW-0732">Signal</keyword>
<evidence type="ECO:0000256" key="2">
    <source>
        <dbReference type="SAM" id="SignalP"/>
    </source>
</evidence>